<dbReference type="Proteomes" id="UP000239735">
    <property type="component" value="Unassembled WGS sequence"/>
</dbReference>
<name>A0A2N9LW71_9BACT</name>
<dbReference type="EMBL" id="OKRB01000118">
    <property type="protein sequence ID" value="SPE27393.1"/>
    <property type="molecule type" value="Genomic_DNA"/>
</dbReference>
<dbReference type="SUPFAM" id="SSF49785">
    <property type="entry name" value="Galactose-binding domain-like"/>
    <property type="match status" value="1"/>
</dbReference>
<dbReference type="InterPro" id="IPR008979">
    <property type="entry name" value="Galactose-bd-like_sf"/>
</dbReference>
<sequence>MNTRRLQVWTVLITLSAVGAKCASRQDFLAHYKGSPYEDSRYHGGPQKIPGKVYCAYYDRGGEGVAYHDSDAKNNGSGALNPADGSYLNEFRINEGVDISYTKMDRNPPIDNTQYDKLQPPANMFYVGWTVPGEWFNITIDVKASGWYSADLLYTSNRGGTISLDVNGEPATSELKIESTFDSSDPVAWRQWHHWNIAPGILKVKLARGTNVLTVHILTEGQMNLAYFDFKKAG</sequence>
<protein>
    <recommendedName>
        <fullName evidence="3">CBM6 domain-containing protein</fullName>
    </recommendedName>
</protein>
<evidence type="ECO:0008006" key="3">
    <source>
        <dbReference type="Google" id="ProtNLM"/>
    </source>
</evidence>
<dbReference type="CDD" id="cd04080">
    <property type="entry name" value="CBM6_cellulase-like"/>
    <property type="match status" value="1"/>
</dbReference>
<reference evidence="2" key="1">
    <citation type="submission" date="2018-02" db="EMBL/GenBank/DDBJ databases">
        <authorList>
            <person name="Hausmann B."/>
        </authorList>
    </citation>
    <scope>NUCLEOTIDE SEQUENCE [LARGE SCALE GENOMIC DNA]</scope>
    <source>
        <strain evidence="2">Peat soil MAG SbA5</strain>
    </source>
</reference>
<gene>
    <name evidence="1" type="ORF">SBA5_590074</name>
</gene>
<proteinExistence type="predicted"/>
<organism evidence="1 2">
    <name type="scientific">Candidatus Sulfuritelmatomonas gaucii</name>
    <dbReference type="NCBI Taxonomy" id="2043161"/>
    <lineage>
        <taxon>Bacteria</taxon>
        <taxon>Pseudomonadati</taxon>
        <taxon>Acidobacteriota</taxon>
        <taxon>Terriglobia</taxon>
        <taxon>Terriglobales</taxon>
        <taxon>Acidobacteriaceae</taxon>
        <taxon>Candidatus Sulfuritelmatomonas</taxon>
    </lineage>
</organism>
<evidence type="ECO:0000313" key="2">
    <source>
        <dbReference type="Proteomes" id="UP000239735"/>
    </source>
</evidence>
<dbReference type="AlphaFoldDB" id="A0A2N9LW71"/>
<dbReference type="Gene3D" id="2.60.120.260">
    <property type="entry name" value="Galactose-binding domain-like"/>
    <property type="match status" value="1"/>
</dbReference>
<accession>A0A2N9LW71</accession>
<evidence type="ECO:0000313" key="1">
    <source>
        <dbReference type="EMBL" id="SPE27393.1"/>
    </source>
</evidence>